<dbReference type="Gene3D" id="3.30.460.10">
    <property type="entry name" value="Beta Polymerase, domain 2"/>
    <property type="match status" value="1"/>
</dbReference>
<feature type="domain" description="Poly(A) RNA polymerase mitochondrial-like central palm" evidence="1">
    <location>
        <begin position="140"/>
        <end position="275"/>
    </location>
</feature>
<keyword evidence="3" id="KW-1185">Reference proteome</keyword>
<evidence type="ECO:0000259" key="1">
    <source>
        <dbReference type="Pfam" id="PF22600"/>
    </source>
</evidence>
<name>A0EE50_PARTE</name>
<dbReference type="AlphaFoldDB" id="A0EE50"/>
<dbReference type="STRING" id="5888.A0EE50"/>
<sequence length="463" mass="54593">MIHQFIQQAYEDPFCPQIKATAIKLNQPQTSPIFHVDCKFTKKKICTCSNFCSIPFIQQQNQRALQVFLQHELDGMKLEDFKEAQLLVNQLHNYNSMISIKKKLKIHKKQKKPLDFITILNYQINYIVYQMISKDQDKVLLEILKQNEMTDDKKKKFLNSLKSLIHFLKQLDYDPFNAEIKYCIFGSQLNGFGTKESDVDFTFLTNSYVDERIALKYLRQEIEAVDQNKFKINELVEFARIAVMKIQDQTNKIEIDMCFNNLLGVINTKLLNAYAGLNEKVQQGGILLKLWGKKQGIINKNCFSSYAILIMWLHFLQQKYQMPNLQDKQYKTSKSQTTTIMIKRNIEGKRESSFEVDVFFVYNGDKLYKQLKDQFDRVISQVSLTFLLRDFFNYYSDQGEGFAQKYKISINEKQLKEEGEKYSMSDPFDKEHDPIKKIRNNFKDQKLFHQASINIQNSPESMF</sequence>
<dbReference type="KEGG" id="ptm:GSPATT00025911001"/>
<dbReference type="GO" id="GO:0031123">
    <property type="term" value="P:RNA 3'-end processing"/>
    <property type="evidence" value="ECO:0000318"/>
    <property type="project" value="GO_Central"/>
</dbReference>
<protein>
    <recommendedName>
        <fullName evidence="1">Poly(A) RNA polymerase mitochondrial-like central palm domain-containing protein</fullName>
    </recommendedName>
</protein>
<dbReference type="PANTHER" id="PTHR12271">
    <property type="entry name" value="POLY A POLYMERASE CID PAP -RELATED"/>
    <property type="match status" value="1"/>
</dbReference>
<gene>
    <name evidence="2" type="ORF">GSPATT00025911001</name>
</gene>
<dbReference type="GeneID" id="5046764"/>
<dbReference type="OrthoDB" id="420381at2759"/>
<reference evidence="2 3" key="1">
    <citation type="journal article" date="2006" name="Nature">
        <title>Global trends of whole-genome duplications revealed by the ciliate Paramecium tetraurelia.</title>
        <authorList>
            <consortium name="Genoscope"/>
            <person name="Aury J.-M."/>
            <person name="Jaillon O."/>
            <person name="Duret L."/>
            <person name="Noel B."/>
            <person name="Jubin C."/>
            <person name="Porcel B.M."/>
            <person name="Segurens B."/>
            <person name="Daubin V."/>
            <person name="Anthouard V."/>
            <person name="Aiach N."/>
            <person name="Arnaiz O."/>
            <person name="Billaut A."/>
            <person name="Beisson J."/>
            <person name="Blanc I."/>
            <person name="Bouhouche K."/>
            <person name="Camara F."/>
            <person name="Duharcourt S."/>
            <person name="Guigo R."/>
            <person name="Gogendeau D."/>
            <person name="Katinka M."/>
            <person name="Keller A.-M."/>
            <person name="Kissmehl R."/>
            <person name="Klotz C."/>
            <person name="Koll F."/>
            <person name="Le Moue A."/>
            <person name="Lepere C."/>
            <person name="Malinsky S."/>
            <person name="Nowacki M."/>
            <person name="Nowak J.K."/>
            <person name="Plattner H."/>
            <person name="Poulain J."/>
            <person name="Ruiz F."/>
            <person name="Serrano V."/>
            <person name="Zagulski M."/>
            <person name="Dessen P."/>
            <person name="Betermier M."/>
            <person name="Weissenbach J."/>
            <person name="Scarpelli C."/>
            <person name="Schachter V."/>
            <person name="Sperling L."/>
            <person name="Meyer E."/>
            <person name="Cohen J."/>
            <person name="Wincker P."/>
        </authorList>
    </citation>
    <scope>NUCLEOTIDE SEQUENCE [LARGE SCALE GENOMIC DNA]</scope>
    <source>
        <strain evidence="2 3">Stock d4-2</strain>
    </source>
</reference>
<dbReference type="InParanoid" id="A0EE50"/>
<dbReference type="InterPro" id="IPR043519">
    <property type="entry name" value="NT_sf"/>
</dbReference>
<dbReference type="Proteomes" id="UP000000600">
    <property type="component" value="Unassembled WGS sequence"/>
</dbReference>
<organism evidence="2 3">
    <name type="scientific">Paramecium tetraurelia</name>
    <dbReference type="NCBI Taxonomy" id="5888"/>
    <lineage>
        <taxon>Eukaryota</taxon>
        <taxon>Sar</taxon>
        <taxon>Alveolata</taxon>
        <taxon>Ciliophora</taxon>
        <taxon>Intramacronucleata</taxon>
        <taxon>Oligohymenophorea</taxon>
        <taxon>Peniculida</taxon>
        <taxon>Parameciidae</taxon>
        <taxon>Paramecium</taxon>
    </lineage>
</organism>
<accession>A0EE50</accession>
<dbReference type="SUPFAM" id="SSF81301">
    <property type="entry name" value="Nucleotidyltransferase"/>
    <property type="match status" value="1"/>
</dbReference>
<evidence type="ECO:0000313" key="3">
    <source>
        <dbReference type="Proteomes" id="UP000000600"/>
    </source>
</evidence>
<dbReference type="SUPFAM" id="SSF81631">
    <property type="entry name" value="PAP/OAS1 substrate-binding domain"/>
    <property type="match status" value="1"/>
</dbReference>
<dbReference type="EMBL" id="CT868673">
    <property type="protein sequence ID" value="CAK93567.1"/>
    <property type="molecule type" value="Genomic_DNA"/>
</dbReference>
<dbReference type="GO" id="GO:0016779">
    <property type="term" value="F:nucleotidyltransferase activity"/>
    <property type="evidence" value="ECO:0000318"/>
    <property type="project" value="GO_Central"/>
</dbReference>
<evidence type="ECO:0000313" key="2">
    <source>
        <dbReference type="EMBL" id="CAK93567.1"/>
    </source>
</evidence>
<dbReference type="RefSeq" id="XP_001460964.1">
    <property type="nucleotide sequence ID" value="XM_001460927.2"/>
</dbReference>
<proteinExistence type="predicted"/>
<dbReference type="OMA" id="RNNFKDQ"/>
<dbReference type="PANTHER" id="PTHR12271:SF40">
    <property type="entry name" value="POLY(A) RNA POLYMERASE GLD2"/>
    <property type="match status" value="1"/>
</dbReference>
<dbReference type="eggNOG" id="KOG2277">
    <property type="taxonomic scope" value="Eukaryota"/>
</dbReference>
<dbReference type="FunCoup" id="A0EE50">
    <property type="interactions" value="725"/>
</dbReference>
<dbReference type="InterPro" id="IPR054708">
    <property type="entry name" value="MTPAP-like_central"/>
</dbReference>
<dbReference type="Pfam" id="PF22600">
    <property type="entry name" value="MTPAP-like_central"/>
    <property type="match status" value="1"/>
</dbReference>
<dbReference type="HOGENOM" id="CLU_591184_0_0_1"/>
<dbReference type="Gene3D" id="1.10.1410.10">
    <property type="match status" value="1"/>
</dbReference>
<dbReference type="CDD" id="cd05402">
    <property type="entry name" value="NT_PAP_TUTase"/>
    <property type="match status" value="1"/>
</dbReference>